<evidence type="ECO:0000256" key="1">
    <source>
        <dbReference type="SAM" id="SignalP"/>
    </source>
</evidence>
<reference evidence="2" key="1">
    <citation type="submission" date="2013-10" db="EMBL/GenBank/DDBJ databases">
        <title>Genomic analysis of the causative agents of coccidiosis in chickens.</title>
        <authorList>
            <person name="Reid A.J."/>
            <person name="Blake D."/>
            <person name="Billington K."/>
            <person name="Browne H."/>
            <person name="Dunn M."/>
            <person name="Hung S."/>
            <person name="Kawahara F."/>
            <person name="Miranda-Saavedra D."/>
            <person name="Mourier T."/>
            <person name="Nagra H."/>
            <person name="Otto T.D."/>
            <person name="Rawlings N."/>
            <person name="Sanchez A."/>
            <person name="Sanders M."/>
            <person name="Subramaniam C."/>
            <person name="Tay Y."/>
            <person name="Dear P."/>
            <person name="Doerig C."/>
            <person name="Gruber A."/>
            <person name="Parkinson J."/>
            <person name="Shirley M."/>
            <person name="Wan K.L."/>
            <person name="Berriman M."/>
            <person name="Tomley F."/>
            <person name="Pain A."/>
        </authorList>
    </citation>
    <scope>NUCLEOTIDE SEQUENCE [LARGE SCALE GENOMIC DNA]</scope>
    <source>
        <strain evidence="2">Houghton</strain>
    </source>
</reference>
<evidence type="ECO:0008006" key="4">
    <source>
        <dbReference type="Google" id="ProtNLM"/>
    </source>
</evidence>
<keyword evidence="1" id="KW-0732">Signal</keyword>
<accession>U6K2M1</accession>
<dbReference type="RefSeq" id="XP_013354530.1">
    <property type="nucleotide sequence ID" value="XM_013499076.1"/>
</dbReference>
<proteinExistence type="predicted"/>
<gene>
    <name evidence="2" type="ORF">EMH_0010920</name>
</gene>
<keyword evidence="3" id="KW-1185">Reference proteome</keyword>
<sequence>MAPFYKTAAAFCLVGLFGLQCGAATETKYKFEVVQVKDDAYLTAKLARNGKISAKTNTVEKDSQTVTTLQGKVAAKIDGSDVTCAALIDDTLEKLFHVTFEYTDDPDYRTLVQGALKTGLAEFSNTYPKDTTAWEEMWGKNGVPSLLHLLEASSTKIGCVIGKCVKQTDSPEGAAPTKATLFCELSPAAAKGQAAFSEEYFNELIARKDELSSMTEDDLTSSANVAVPSILTAGLVAILAAISA</sequence>
<protein>
    <recommendedName>
        <fullName evidence="4">SAG family member</fullName>
    </recommendedName>
</protein>
<feature type="signal peptide" evidence="1">
    <location>
        <begin position="1"/>
        <end position="24"/>
    </location>
</feature>
<dbReference type="VEuPathDB" id="ToxoDB:EMH_0010920"/>
<dbReference type="EMBL" id="HG683730">
    <property type="protein sequence ID" value="CDJ31965.1"/>
    <property type="molecule type" value="Genomic_DNA"/>
</dbReference>
<feature type="chain" id="PRO_5004671118" description="SAG family member" evidence="1">
    <location>
        <begin position="25"/>
        <end position="244"/>
    </location>
</feature>
<dbReference type="GeneID" id="25376063"/>
<evidence type="ECO:0000313" key="3">
    <source>
        <dbReference type="Proteomes" id="UP000030744"/>
    </source>
</evidence>
<name>U6K2M1_9EIME</name>
<evidence type="ECO:0000313" key="2">
    <source>
        <dbReference type="EMBL" id="CDJ31965.1"/>
    </source>
</evidence>
<dbReference type="AlphaFoldDB" id="U6K2M1"/>
<organism evidence="2 3">
    <name type="scientific">Eimeria mitis</name>
    <dbReference type="NCBI Taxonomy" id="44415"/>
    <lineage>
        <taxon>Eukaryota</taxon>
        <taxon>Sar</taxon>
        <taxon>Alveolata</taxon>
        <taxon>Apicomplexa</taxon>
        <taxon>Conoidasida</taxon>
        <taxon>Coccidia</taxon>
        <taxon>Eucoccidiorida</taxon>
        <taxon>Eimeriorina</taxon>
        <taxon>Eimeriidae</taxon>
        <taxon>Eimeria</taxon>
    </lineage>
</organism>
<dbReference type="Proteomes" id="UP000030744">
    <property type="component" value="Unassembled WGS sequence"/>
</dbReference>
<dbReference type="OrthoDB" id="348012at2759"/>
<reference evidence="2" key="2">
    <citation type="submission" date="2013-10" db="EMBL/GenBank/DDBJ databases">
        <authorList>
            <person name="Aslett M."/>
        </authorList>
    </citation>
    <scope>NUCLEOTIDE SEQUENCE [LARGE SCALE GENOMIC DNA]</scope>
    <source>
        <strain evidence="2">Houghton</strain>
    </source>
</reference>